<gene>
    <name evidence="1" type="ORF">SEA_URKEL_94</name>
</gene>
<sequence length="82" mass="9280">MHAYYVPRFVSPSCSFTYGELGQALAELQPRLNEATEAWLAAKRDHGSESPEEHALWPQLNELETAKARILREARRLDTIAA</sequence>
<name>A0A1I9S4X5_9CAUD</name>
<keyword evidence="2" id="KW-1185">Reference proteome</keyword>
<dbReference type="Proteomes" id="UP000223035">
    <property type="component" value="Segment"/>
</dbReference>
<dbReference type="EMBL" id="KX657796">
    <property type="protein sequence ID" value="AOZ61619.1"/>
    <property type="molecule type" value="Genomic_DNA"/>
</dbReference>
<accession>A0A1I9S4X5</accession>
<proteinExistence type="predicted"/>
<evidence type="ECO:0000313" key="1">
    <source>
        <dbReference type="EMBL" id="AOZ61619.1"/>
    </source>
</evidence>
<organism evidence="1 2">
    <name type="scientific">Mycobacterium phage Urkel</name>
    <dbReference type="NCBI Taxonomy" id="1912978"/>
    <lineage>
        <taxon>Viruses</taxon>
        <taxon>Duplodnaviria</taxon>
        <taxon>Heunggongvirae</taxon>
        <taxon>Uroviricota</taxon>
        <taxon>Caudoviricetes</taxon>
        <taxon>Weiservirinae</taxon>
        <taxon>Anayavirus</taxon>
        <taxon>Anayavirus urkel</taxon>
    </lineage>
</organism>
<evidence type="ECO:0000313" key="2">
    <source>
        <dbReference type="Proteomes" id="UP000223035"/>
    </source>
</evidence>
<protein>
    <submittedName>
        <fullName evidence="1">Uncharacterized protein</fullName>
    </submittedName>
</protein>
<reference evidence="1 2" key="1">
    <citation type="submission" date="2016-08" db="EMBL/GenBank/DDBJ databases">
        <authorList>
            <person name="Yazzolino P."/>
            <person name="Kempthorne D."/>
            <person name="Kittridge C."/>
            <person name="Noyes R."/>
            <person name="Winters C."/>
            <person name="Ziebert K."/>
            <person name="Anton T."/>
            <person name="MacKenzie A."/>
            <person name="Murphy A."/>
            <person name="Novajovsky A."/>
            <person name="Ettinger W.F."/>
            <person name="Ettinger A.-S.H."/>
            <person name="Anders K.R."/>
            <person name="Bradley K.W."/>
            <person name="Asai D.J."/>
            <person name="Bowman C.A."/>
            <person name="Russell D.A."/>
            <person name="Pope W.H."/>
            <person name="Jacobs-Sera D."/>
            <person name="Hendrix R.W."/>
            <person name="Hatfull G.F."/>
        </authorList>
    </citation>
    <scope>NUCLEOTIDE SEQUENCE [LARGE SCALE GENOMIC DNA]</scope>
</reference>